<proteinExistence type="predicted"/>
<dbReference type="Gene3D" id="3.20.20.240">
    <property type="entry name" value="Methylmalonyl-CoA mutase"/>
    <property type="match status" value="1"/>
</dbReference>
<dbReference type="SUPFAM" id="SSF51703">
    <property type="entry name" value="Cobalamin (vitamin B12)-dependent enzymes"/>
    <property type="match status" value="1"/>
</dbReference>
<sequence>MFDKNKLEEIENKKNEWKEKTLKKTIQRFPERKQSFLTTYDENIDVVYTPKDIENINYLEDVGFPGEYPFTRGVQPTMYRGKLWTMRQYAGFGTAEESNERYKYLLEQGQTGLSIAFDLPTQIGYDSDDSISEGEVGKVGVAVDSLMDMEILFDGIPLDEVSVSMTINSTAIILLAMLVVVANKQGVPLEKLRGTIQNDILKEYIARGTYIFPPQESMKIIVDIFDYGSKHLPKFNLISISGYHIREAGANSVQEVAFTLADGISYVEAAIKAGLDPNEFGKNLSFFFSSHNNFLEEIAKFRASRKLWSKVMKKRFGVSNENAMKLKFHTQTAGSTLTAQQPLNNIVRVTLQALAAVLGGTQSLHTNSFDEALGLPTEQAVTIALRTQQIIAHESGISDTVDPFAGSYVIEKMTLEIEEKVEEYLKKIDELGGMVKAIEIGYPQQEILNTAYRTQRRIEEKEEIIVGVNEYKSENDEKIEILKLDEDIEKKQKEQLRALKTDRNQKEVYYSLERLKKAACENENLFPYVIKCVESYATIGEITKVLKEIYGEYHENLSI</sequence>
<dbReference type="CDD" id="cd03680">
    <property type="entry name" value="MM_CoA_mutase_ICM_like"/>
    <property type="match status" value="1"/>
</dbReference>
<dbReference type="OrthoDB" id="9762378at2"/>
<dbReference type="NCBIfam" id="TIGR00641">
    <property type="entry name" value="acid_CoA_mut_N"/>
    <property type="match status" value="1"/>
</dbReference>
<keyword evidence="1 3" id="KW-0413">Isomerase</keyword>
<reference evidence="4" key="1">
    <citation type="submission" date="2014-11" db="EMBL/GenBank/DDBJ databases">
        <authorList>
            <person name="Wibberg D."/>
        </authorList>
    </citation>
    <scope>NUCLEOTIDE SEQUENCE [LARGE SCALE GENOMIC DNA]</scope>
    <source>
        <strain evidence="4">L3</strain>
    </source>
</reference>
<dbReference type="PATRIC" id="fig|1006576.9.peg.581"/>
<dbReference type="HOGENOM" id="CLU_009523_5_1_0"/>
<keyword evidence="4" id="KW-1185">Reference proteome</keyword>
<evidence type="ECO:0000313" key="4">
    <source>
        <dbReference type="Proteomes" id="UP000032809"/>
    </source>
</evidence>
<dbReference type="KEGG" id="dtn:DTL3_0596"/>
<dbReference type="GO" id="GO:0031419">
    <property type="term" value="F:cobalamin binding"/>
    <property type="evidence" value="ECO:0007669"/>
    <property type="project" value="InterPro"/>
</dbReference>
<dbReference type="EMBL" id="LN824141">
    <property type="protein sequence ID" value="CEP77913.1"/>
    <property type="molecule type" value="Genomic_DNA"/>
</dbReference>
<dbReference type="PANTHER" id="PTHR48101">
    <property type="entry name" value="METHYLMALONYL-COA MUTASE, MITOCHONDRIAL-RELATED"/>
    <property type="match status" value="1"/>
</dbReference>
<evidence type="ECO:0000256" key="1">
    <source>
        <dbReference type="ARBA" id="ARBA00023235"/>
    </source>
</evidence>
<dbReference type="InterPro" id="IPR006098">
    <property type="entry name" value="MMCoA_mutase_a_cat"/>
</dbReference>
<dbReference type="EC" id="5.4.99.2" evidence="3"/>
<evidence type="ECO:0000313" key="3">
    <source>
        <dbReference type="EMBL" id="CEP77913.1"/>
    </source>
</evidence>
<dbReference type="GO" id="GO:0004494">
    <property type="term" value="F:methylmalonyl-CoA mutase activity"/>
    <property type="evidence" value="ECO:0007669"/>
    <property type="project" value="UniProtKB-EC"/>
</dbReference>
<dbReference type="RefSeq" id="WP_045087461.1">
    <property type="nucleotide sequence ID" value="NZ_LN824141.1"/>
</dbReference>
<gene>
    <name evidence="3" type="ORF">DTL3_0596</name>
</gene>
<dbReference type="AlphaFoldDB" id="A0A0C7NX19"/>
<dbReference type="PANTHER" id="PTHR48101:SF1">
    <property type="entry name" value="METHYLMALONYL-COA MUTASE, LARGE SUBUNIT"/>
    <property type="match status" value="1"/>
</dbReference>
<dbReference type="Proteomes" id="UP000032809">
    <property type="component" value="Chromosome I"/>
</dbReference>
<organism evidence="3 4">
    <name type="scientific">Defluviitoga tunisiensis</name>
    <dbReference type="NCBI Taxonomy" id="1006576"/>
    <lineage>
        <taxon>Bacteria</taxon>
        <taxon>Thermotogati</taxon>
        <taxon>Thermotogota</taxon>
        <taxon>Thermotogae</taxon>
        <taxon>Petrotogales</taxon>
        <taxon>Petrotogaceae</taxon>
        <taxon>Defluviitoga</taxon>
    </lineage>
</organism>
<protein>
    <submittedName>
        <fullName evidence="3">Methylmalonyl-CoA mutase, N-terminal domain/subunit</fullName>
        <ecNumber evidence="3">5.4.99.2</ecNumber>
    </submittedName>
</protein>
<dbReference type="Pfam" id="PF01642">
    <property type="entry name" value="MM_CoA_mutase"/>
    <property type="match status" value="1"/>
</dbReference>
<dbReference type="InterPro" id="IPR016176">
    <property type="entry name" value="Cbl-dep_enz_cat"/>
</dbReference>
<dbReference type="InterPro" id="IPR006099">
    <property type="entry name" value="MeMalonylCoA_mutase_a/b_cat"/>
</dbReference>
<accession>A0A0C7NX19</accession>
<name>A0A0C7NX19_DEFTU</name>
<evidence type="ECO:0000259" key="2">
    <source>
        <dbReference type="Pfam" id="PF01642"/>
    </source>
</evidence>
<dbReference type="STRING" id="1006576.DTL3_0596"/>
<feature type="domain" description="Methylmalonyl-CoA mutase alpha/beta chain catalytic" evidence="2">
    <location>
        <begin position="41"/>
        <end position="552"/>
    </location>
</feature>